<dbReference type="InterPro" id="IPR006162">
    <property type="entry name" value="Ppantetheine_attach_site"/>
</dbReference>
<evidence type="ECO:0000256" key="1">
    <source>
        <dbReference type="ARBA" id="ARBA00022450"/>
    </source>
</evidence>
<dbReference type="eggNOG" id="COG0236">
    <property type="taxonomic scope" value="Bacteria"/>
</dbReference>
<dbReference type="HOGENOM" id="CLU_108696_12_1_11"/>
<keyword evidence="1" id="KW-0596">Phosphopantetheine</keyword>
<sequence>MNPEISYEELATLIKTRAGVQVSVDQLADPGCMFLDLGVDSLGVLGVLADLENRYGVSIDSSDLLGRPVAEFLKTVNSTVKAGA</sequence>
<dbReference type="RefSeq" id="WP_035869832.1">
    <property type="nucleotide sequence ID" value="NZ_KK853997.1"/>
</dbReference>
<feature type="domain" description="Carrier" evidence="3">
    <location>
        <begin position="4"/>
        <end position="84"/>
    </location>
</feature>
<gene>
    <name evidence="4" type="ORF">KCH_73530</name>
</gene>
<evidence type="ECO:0000256" key="2">
    <source>
        <dbReference type="ARBA" id="ARBA00022553"/>
    </source>
</evidence>
<dbReference type="PATRIC" id="fig|1348663.4.peg.7107"/>
<accession>A0A066YH95</accession>
<reference evidence="4 5" key="1">
    <citation type="submission" date="2014-05" db="EMBL/GenBank/DDBJ databases">
        <title>Draft Genome Sequence of Kitasatospora cheerisanensis KCTC 2395.</title>
        <authorList>
            <person name="Nam D.H."/>
        </authorList>
    </citation>
    <scope>NUCLEOTIDE SEQUENCE [LARGE SCALE GENOMIC DNA]</scope>
    <source>
        <strain evidence="4 5">KCTC 2395</strain>
    </source>
</reference>
<dbReference type="InterPro" id="IPR036736">
    <property type="entry name" value="ACP-like_sf"/>
</dbReference>
<dbReference type="AlphaFoldDB" id="A0A066YH95"/>
<dbReference type="OrthoDB" id="3215648at2"/>
<dbReference type="PROSITE" id="PS00012">
    <property type="entry name" value="PHOSPHOPANTETHEINE"/>
    <property type="match status" value="1"/>
</dbReference>
<keyword evidence="5" id="KW-1185">Reference proteome</keyword>
<keyword evidence="2" id="KW-0597">Phosphoprotein</keyword>
<dbReference type="Pfam" id="PF00550">
    <property type="entry name" value="PP-binding"/>
    <property type="match status" value="1"/>
</dbReference>
<dbReference type="InterPro" id="IPR009081">
    <property type="entry name" value="PP-bd_ACP"/>
</dbReference>
<comment type="caution">
    <text evidence="4">The sequence shown here is derived from an EMBL/GenBank/DDBJ whole genome shotgun (WGS) entry which is preliminary data.</text>
</comment>
<dbReference type="Gene3D" id="1.10.1200.10">
    <property type="entry name" value="ACP-like"/>
    <property type="match status" value="1"/>
</dbReference>
<protein>
    <submittedName>
        <fullName evidence="4">Putative acyl carrier protein</fullName>
    </submittedName>
</protein>
<dbReference type="SUPFAM" id="SSF47336">
    <property type="entry name" value="ACP-like"/>
    <property type="match status" value="1"/>
</dbReference>
<dbReference type="Proteomes" id="UP000027178">
    <property type="component" value="Unassembled WGS sequence"/>
</dbReference>
<organism evidence="4 5">
    <name type="scientific">Kitasatospora cheerisanensis KCTC 2395</name>
    <dbReference type="NCBI Taxonomy" id="1348663"/>
    <lineage>
        <taxon>Bacteria</taxon>
        <taxon>Bacillati</taxon>
        <taxon>Actinomycetota</taxon>
        <taxon>Actinomycetes</taxon>
        <taxon>Kitasatosporales</taxon>
        <taxon>Streptomycetaceae</taxon>
        <taxon>Kitasatospora</taxon>
    </lineage>
</organism>
<evidence type="ECO:0000259" key="3">
    <source>
        <dbReference type="PROSITE" id="PS50075"/>
    </source>
</evidence>
<name>A0A066YH95_9ACTN</name>
<evidence type="ECO:0000313" key="4">
    <source>
        <dbReference type="EMBL" id="KDN80863.1"/>
    </source>
</evidence>
<dbReference type="EMBL" id="JNBY01000159">
    <property type="protein sequence ID" value="KDN80863.1"/>
    <property type="molecule type" value="Genomic_DNA"/>
</dbReference>
<proteinExistence type="predicted"/>
<dbReference type="PROSITE" id="PS50075">
    <property type="entry name" value="CARRIER"/>
    <property type="match status" value="1"/>
</dbReference>
<evidence type="ECO:0000313" key="5">
    <source>
        <dbReference type="Proteomes" id="UP000027178"/>
    </source>
</evidence>